<accession>A0A942UZ86</accession>
<dbReference type="AlphaFoldDB" id="A0A942UZ86"/>
<evidence type="ECO:0000256" key="3">
    <source>
        <dbReference type="ARBA" id="ARBA00022576"/>
    </source>
</evidence>
<reference evidence="11" key="1">
    <citation type="submission" date="2019-12" db="EMBL/GenBank/DDBJ databases">
        <title>Clostridiaceae gen. nov. sp. nov., isolated from sediment in Xinjiang, China.</title>
        <authorList>
            <person name="Zhang R."/>
        </authorList>
    </citation>
    <scope>NUCLEOTIDE SEQUENCE</scope>
    <source>
        <strain evidence="11">D2Q-11</strain>
    </source>
</reference>
<evidence type="ECO:0000256" key="8">
    <source>
        <dbReference type="RuleBase" id="RU004075"/>
    </source>
</evidence>
<dbReference type="InterPro" id="IPR000192">
    <property type="entry name" value="Aminotrans_V_dom"/>
</dbReference>
<comment type="cofactor">
    <cofactor evidence="1 7 9">
        <name>pyridoxal 5'-phosphate</name>
        <dbReference type="ChEBI" id="CHEBI:597326"/>
    </cofactor>
</comment>
<keyword evidence="4" id="KW-0808">Transferase</keyword>
<dbReference type="GO" id="GO:0008453">
    <property type="term" value="F:alanine-glyoxylate transaminase activity"/>
    <property type="evidence" value="ECO:0007669"/>
    <property type="project" value="TreeGrafter"/>
</dbReference>
<comment type="caution">
    <text evidence="11">The sequence shown here is derived from an EMBL/GenBank/DDBJ whole genome shotgun (WGS) entry which is preliminary data.</text>
</comment>
<keyword evidence="12" id="KW-1185">Reference proteome</keyword>
<evidence type="ECO:0000256" key="1">
    <source>
        <dbReference type="ARBA" id="ARBA00001933"/>
    </source>
</evidence>
<gene>
    <name evidence="11" type="ORF">GOQ27_11175</name>
</gene>
<evidence type="ECO:0000313" key="11">
    <source>
        <dbReference type="EMBL" id="MBS4539026.1"/>
    </source>
</evidence>
<dbReference type="GO" id="GO:0004760">
    <property type="term" value="F:L-serine-pyruvate transaminase activity"/>
    <property type="evidence" value="ECO:0007669"/>
    <property type="project" value="TreeGrafter"/>
</dbReference>
<name>A0A942UZ86_9FIRM</name>
<dbReference type="RefSeq" id="WP_203366950.1">
    <property type="nucleotide sequence ID" value="NZ_WSFT01000040.1"/>
</dbReference>
<dbReference type="PROSITE" id="PS00595">
    <property type="entry name" value="AA_TRANSFER_CLASS_5"/>
    <property type="match status" value="1"/>
</dbReference>
<evidence type="ECO:0000256" key="9">
    <source>
        <dbReference type="RuleBase" id="RU004504"/>
    </source>
</evidence>
<dbReference type="InterPro" id="IPR015421">
    <property type="entry name" value="PyrdxlP-dep_Trfase_major"/>
</dbReference>
<dbReference type="Pfam" id="PF00266">
    <property type="entry name" value="Aminotran_5"/>
    <property type="match status" value="1"/>
</dbReference>
<dbReference type="InterPro" id="IPR015424">
    <property type="entry name" value="PyrdxlP-dep_Trfase"/>
</dbReference>
<evidence type="ECO:0000256" key="7">
    <source>
        <dbReference type="PIRSR" id="PIRSR000524-50"/>
    </source>
</evidence>
<dbReference type="PANTHER" id="PTHR21152:SF24">
    <property type="entry name" value="ALANINE--GLYOXYLATE AMINOTRANSFERASE 1"/>
    <property type="match status" value="1"/>
</dbReference>
<dbReference type="Gene3D" id="3.40.640.10">
    <property type="entry name" value="Type I PLP-dependent aspartate aminotransferase-like (Major domain)"/>
    <property type="match status" value="1"/>
</dbReference>
<evidence type="ECO:0000256" key="6">
    <source>
        <dbReference type="PIRSR" id="PIRSR000524-1"/>
    </source>
</evidence>
<dbReference type="PANTHER" id="PTHR21152">
    <property type="entry name" value="AMINOTRANSFERASE CLASS V"/>
    <property type="match status" value="1"/>
</dbReference>
<comment type="similarity">
    <text evidence="2 8">Belongs to the class-V pyridoxal-phosphate-dependent aminotransferase family.</text>
</comment>
<protein>
    <submittedName>
        <fullName evidence="11">Alanine--glyoxylate aminotransferase family protein</fullName>
    </submittedName>
</protein>
<keyword evidence="5 7" id="KW-0663">Pyridoxal phosphate</keyword>
<dbReference type="InterPro" id="IPR020578">
    <property type="entry name" value="Aminotrans_V_PyrdxlP_BS"/>
</dbReference>
<dbReference type="GO" id="GO:0019265">
    <property type="term" value="P:glycine biosynthetic process, by transamination of glyoxylate"/>
    <property type="evidence" value="ECO:0007669"/>
    <property type="project" value="TreeGrafter"/>
</dbReference>
<evidence type="ECO:0000256" key="4">
    <source>
        <dbReference type="ARBA" id="ARBA00022679"/>
    </source>
</evidence>
<proteinExistence type="inferred from homology"/>
<dbReference type="InterPro" id="IPR015422">
    <property type="entry name" value="PyrdxlP-dep_Trfase_small"/>
</dbReference>
<sequence length="376" mass="42448">MDKLIMTPGPTECSEEVRRALAIKNTNTDMDKDFFELYENTCRKAKKLINSEKSTAIIMLGEAILGLESACASFIEEGDKVLCVDNGIFGRGFGDFIEMYGGEAVHFKGDYRKGIDIEDLERFIDEKGPFKLATLVHCETPTGVTNPIDKICPLLKNKGILSIVDAVSSYGGEEIHMDDWDIDVLLAGTQKCLSVTSGGTLLFLSDRAKEILINRKSSIRSYYANLKNWLNVIEEQKFPYTHSDAMINSINVALERTINRGDFVKAHRELAEKIRETFLSCGFNIYPQEYFSNTLTAIELPEGISFDDMFNYLNREKNIVIGGSVGEFKGKLFRVGHMGENAKEEKIYILLKALDEYFESIKISLDKKLHIEFSKK</sequence>
<feature type="domain" description="Aminotransferase class V" evidence="10">
    <location>
        <begin position="25"/>
        <end position="212"/>
    </location>
</feature>
<evidence type="ECO:0000256" key="5">
    <source>
        <dbReference type="ARBA" id="ARBA00022898"/>
    </source>
</evidence>
<dbReference type="Gene3D" id="3.90.1150.10">
    <property type="entry name" value="Aspartate Aminotransferase, domain 1"/>
    <property type="match status" value="1"/>
</dbReference>
<feature type="modified residue" description="N6-(pyridoxal phosphate)lysine" evidence="7">
    <location>
        <position position="191"/>
    </location>
</feature>
<dbReference type="Proteomes" id="UP000724672">
    <property type="component" value="Unassembled WGS sequence"/>
</dbReference>
<evidence type="ECO:0000259" key="10">
    <source>
        <dbReference type="Pfam" id="PF00266"/>
    </source>
</evidence>
<feature type="binding site" evidence="6">
    <location>
        <position position="334"/>
    </location>
    <ligand>
        <name>substrate</name>
    </ligand>
</feature>
<dbReference type="PIRSF" id="PIRSF000524">
    <property type="entry name" value="SPT"/>
    <property type="match status" value="1"/>
</dbReference>
<evidence type="ECO:0000256" key="2">
    <source>
        <dbReference type="ARBA" id="ARBA00009236"/>
    </source>
</evidence>
<dbReference type="SUPFAM" id="SSF53383">
    <property type="entry name" value="PLP-dependent transferases"/>
    <property type="match status" value="1"/>
</dbReference>
<dbReference type="EMBL" id="WSFT01000040">
    <property type="protein sequence ID" value="MBS4539026.1"/>
    <property type="molecule type" value="Genomic_DNA"/>
</dbReference>
<evidence type="ECO:0000313" key="12">
    <source>
        <dbReference type="Proteomes" id="UP000724672"/>
    </source>
</evidence>
<keyword evidence="3 11" id="KW-0032">Aminotransferase</keyword>
<dbReference type="InterPro" id="IPR024169">
    <property type="entry name" value="SP_NH2Trfase/AEP_transaminase"/>
</dbReference>
<organism evidence="11 12">
    <name type="scientific">Anaeromonas frigoriresistens</name>
    <dbReference type="NCBI Taxonomy" id="2683708"/>
    <lineage>
        <taxon>Bacteria</taxon>
        <taxon>Bacillati</taxon>
        <taxon>Bacillota</taxon>
        <taxon>Tissierellia</taxon>
        <taxon>Tissierellales</taxon>
        <taxon>Thermohalobacteraceae</taxon>
        <taxon>Anaeromonas</taxon>
    </lineage>
</organism>